<dbReference type="Pfam" id="PF00383">
    <property type="entry name" value="dCMP_cyt_deam_1"/>
    <property type="match status" value="1"/>
</dbReference>
<name>A0A1Y0HJP5_9BACT</name>
<proteinExistence type="predicted"/>
<comment type="pathway">
    <text evidence="1">Cofactor biosynthesis; riboflavin biosynthesis.</text>
</comment>
<protein>
    <submittedName>
        <fullName evidence="3">Riboflavin biosynthesis protein RibD</fullName>
    </submittedName>
</protein>
<keyword evidence="4" id="KW-1185">Reference proteome</keyword>
<gene>
    <name evidence="3" type="ORF">Sdiek1_0290</name>
</gene>
<dbReference type="InterPro" id="IPR024072">
    <property type="entry name" value="DHFR-like_dom_sf"/>
</dbReference>
<organism evidence="3 4">
    <name type="scientific">Sulfurospirillum diekertiae</name>
    <dbReference type="NCBI Taxonomy" id="1854492"/>
    <lineage>
        <taxon>Bacteria</taxon>
        <taxon>Pseudomonadati</taxon>
        <taxon>Campylobacterota</taxon>
        <taxon>Epsilonproteobacteria</taxon>
        <taxon>Campylobacterales</taxon>
        <taxon>Sulfurospirillaceae</taxon>
        <taxon>Sulfurospirillum</taxon>
    </lineage>
</organism>
<dbReference type="PROSITE" id="PS51747">
    <property type="entry name" value="CYT_DCMP_DEAMINASES_2"/>
    <property type="match status" value="1"/>
</dbReference>
<dbReference type="EMBL" id="CP021416">
    <property type="protein sequence ID" value="ARU47473.1"/>
    <property type="molecule type" value="Genomic_DNA"/>
</dbReference>
<sequence length="338" mass="37422">MVSAFDTVLMQKALDVAWAYQVLTFPNPAVGAVVSNEQGDILGIGAHQKAGMPHAEVLALKAAYETLTEDRRIRTIEDASELHAFLKEHHNSLFHNLTLHVTLEPCHHFGRTPPCSGLIDALGIKRVVIGSFDESNTAKGGGAFLQKKGVNVSFGALKEKCDLLLMPFTCKEKKRPFVFFKLAVSSNGVATGGIITSLDSRKMVHNLRNCCDLLVIGGNTVRTDRPILDARLCNGKAPNILIYSKQKSFDVTIPLFDVPHRSVMIEETLDKINDYSMVMIEGGQSMLNALSHKVEWYLIFESPHAKEGESIILPRGLQKIFSQKVGEDTMSWYYKHGE</sequence>
<dbReference type="RefSeq" id="WP_087437563.1">
    <property type="nucleotide sequence ID" value="NZ_CP021416.1"/>
</dbReference>
<dbReference type="SUPFAM" id="SSF53927">
    <property type="entry name" value="Cytidine deaminase-like"/>
    <property type="match status" value="1"/>
</dbReference>
<dbReference type="InterPro" id="IPR004794">
    <property type="entry name" value="Eubact_RibD"/>
</dbReference>
<dbReference type="Gene3D" id="3.40.140.10">
    <property type="entry name" value="Cytidine Deaminase, domain 2"/>
    <property type="match status" value="1"/>
</dbReference>
<dbReference type="PANTHER" id="PTHR11079">
    <property type="entry name" value="CYTOSINE DEAMINASE FAMILY MEMBER"/>
    <property type="match status" value="1"/>
</dbReference>
<dbReference type="InterPro" id="IPR002125">
    <property type="entry name" value="CMP_dCMP_dom"/>
</dbReference>
<dbReference type="Gene3D" id="3.40.430.10">
    <property type="entry name" value="Dihydrofolate Reductase, subunit A"/>
    <property type="match status" value="1"/>
</dbReference>
<dbReference type="NCBIfam" id="TIGR00326">
    <property type="entry name" value="eubact_ribD"/>
    <property type="match status" value="1"/>
</dbReference>
<dbReference type="CDD" id="cd01284">
    <property type="entry name" value="Riboflavin_deaminase-reductase"/>
    <property type="match status" value="1"/>
</dbReference>
<dbReference type="PANTHER" id="PTHR11079:SF162">
    <property type="entry name" value="RIBOFLAVIN BIOSYNTHESIS PROTEIN PYRD, CHLOROPLASTIC"/>
    <property type="match status" value="1"/>
</dbReference>
<dbReference type="InterPro" id="IPR016193">
    <property type="entry name" value="Cytidine_deaminase-like"/>
</dbReference>
<evidence type="ECO:0000259" key="2">
    <source>
        <dbReference type="PROSITE" id="PS51747"/>
    </source>
</evidence>
<dbReference type="Proteomes" id="UP000196005">
    <property type="component" value="Chromosome"/>
</dbReference>
<dbReference type="UniPathway" id="UPA00275"/>
<evidence type="ECO:0000313" key="3">
    <source>
        <dbReference type="EMBL" id="ARU47473.1"/>
    </source>
</evidence>
<accession>A0A1Y0HJP5</accession>
<dbReference type="KEGG" id="suls:Sdiek1_0290"/>
<dbReference type="GO" id="GO:0008835">
    <property type="term" value="F:diaminohydroxyphosphoribosylaminopyrimidine deaminase activity"/>
    <property type="evidence" value="ECO:0007669"/>
    <property type="project" value="InterPro"/>
</dbReference>
<feature type="domain" description="CMP/dCMP-type deaminase" evidence="2">
    <location>
        <begin position="4"/>
        <end position="144"/>
    </location>
</feature>
<evidence type="ECO:0000313" key="4">
    <source>
        <dbReference type="Proteomes" id="UP000196005"/>
    </source>
</evidence>
<dbReference type="AlphaFoldDB" id="A0A1Y0HJP5"/>
<reference evidence="4" key="1">
    <citation type="submission" date="2017-05" db="EMBL/GenBank/DDBJ databases">
        <title>Dechlorination kinetics govern the competition between two new strains of the genus Sulfurospirillum.</title>
        <authorList>
            <person name="Buttet G.F."/>
            <person name="Murray A.M."/>
            <person name="Goris T."/>
            <person name="Burion M."/>
            <person name="Lin B."/>
            <person name="Rolle M."/>
            <person name="Maillard J."/>
        </authorList>
    </citation>
    <scope>NUCLEOTIDE SEQUENCE [LARGE SCALE GENOMIC DNA]</scope>
    <source>
        <strain evidence="4">SL2-1</strain>
    </source>
</reference>
<dbReference type="SUPFAM" id="SSF53597">
    <property type="entry name" value="Dihydrofolate reductase-like"/>
    <property type="match status" value="1"/>
</dbReference>
<evidence type="ECO:0000256" key="1">
    <source>
        <dbReference type="ARBA" id="ARBA00005104"/>
    </source>
</evidence>
<dbReference type="GO" id="GO:0009231">
    <property type="term" value="P:riboflavin biosynthetic process"/>
    <property type="evidence" value="ECO:0007669"/>
    <property type="project" value="UniProtKB-UniPathway"/>
</dbReference>
<dbReference type="OrthoDB" id="9800865at2"/>